<evidence type="ECO:0000256" key="3">
    <source>
        <dbReference type="ARBA" id="ARBA00022840"/>
    </source>
</evidence>
<evidence type="ECO:0000313" key="6">
    <source>
        <dbReference type="Proteomes" id="UP000199800"/>
    </source>
</evidence>
<dbReference type="Pfam" id="PF17871">
    <property type="entry name" value="AAA_lid_9"/>
    <property type="match status" value="1"/>
</dbReference>
<dbReference type="GO" id="GO:0005524">
    <property type="term" value="F:ATP binding"/>
    <property type="evidence" value="ECO:0007669"/>
    <property type="project" value="UniProtKB-KW"/>
</dbReference>
<dbReference type="PANTHER" id="PTHR11638:SF18">
    <property type="entry name" value="HEAT SHOCK PROTEIN 104"/>
    <property type="match status" value="1"/>
</dbReference>
<accession>A0A1H9Z9J8</accession>
<keyword evidence="5" id="KW-0378">Hydrolase</keyword>
<dbReference type="AlphaFoldDB" id="A0A1H9Z9J8"/>
<dbReference type="InterPro" id="IPR041546">
    <property type="entry name" value="ClpA/ClpB_AAA_lid"/>
</dbReference>
<dbReference type="EMBL" id="FOHN01000003">
    <property type="protein sequence ID" value="SES78239.1"/>
    <property type="molecule type" value="Genomic_DNA"/>
</dbReference>
<dbReference type="InterPro" id="IPR027417">
    <property type="entry name" value="P-loop_NTPase"/>
</dbReference>
<evidence type="ECO:0000313" key="5">
    <source>
        <dbReference type="EMBL" id="SES78239.1"/>
    </source>
</evidence>
<dbReference type="PANTHER" id="PTHR11638">
    <property type="entry name" value="ATP-DEPENDENT CLP PROTEASE"/>
    <property type="match status" value="1"/>
</dbReference>
<dbReference type="GO" id="GO:0006508">
    <property type="term" value="P:proteolysis"/>
    <property type="evidence" value="ECO:0007669"/>
    <property type="project" value="UniProtKB-KW"/>
</dbReference>
<keyword evidence="3 5" id="KW-0067">ATP-binding</keyword>
<keyword evidence="6" id="KW-1185">Reference proteome</keyword>
<dbReference type="InterPro" id="IPR050130">
    <property type="entry name" value="ClpA_ClpB"/>
</dbReference>
<dbReference type="InterPro" id="IPR001270">
    <property type="entry name" value="ClpA/B"/>
</dbReference>
<dbReference type="RefSeq" id="WP_092476160.1">
    <property type="nucleotide sequence ID" value="NZ_FOHN01000003.1"/>
</dbReference>
<reference evidence="5 6" key="1">
    <citation type="submission" date="2016-10" db="EMBL/GenBank/DDBJ databases">
        <authorList>
            <person name="de Groot N.N."/>
        </authorList>
    </citation>
    <scope>NUCLEOTIDE SEQUENCE [LARGE SCALE GENOMIC DNA]</scope>
    <source>
        <strain evidence="5 6">DSM 1801</strain>
    </source>
</reference>
<dbReference type="Gene3D" id="1.10.8.60">
    <property type="match status" value="1"/>
</dbReference>
<sequence>MEDRLDLKQFQTELERQTKEFGQWIISCEIALYTLLNLHGEEIDHVFKKLGCDSENLKKTLWKNNKLNKQRDSRLVTHTTLVSILKKCSKSGTYTMLTSLLLVEGEIPYYYFGLTYPEFHFREKIKDKYLTEVVNPVGNKNPKEIKIDHCVDMTFGALASDEPFFGREEELEQMILVLMRRKKNNVLLLGEAGVGKTALVEALAKKISKREVPEELWDSHVAALNLASLIGGASGRGEFEERVENLFGQIKKVKGKVILFIDEFHSIVGLGNDGSFDLANLLKPVLARKEIKVIGATTFREYQIYVEKDGALVRRFQSVPVLELDKEETYQLLRNVKETYEQYHKVYYQDEALSTCVDLADQYIMNRQFPDKALDILDDIGVIANRMMKKEVTPEMVRSFIAKKYKISIPGSNGEAGNEAGKLQVLLASLFGNEQEKLKLRKYLLVSQFMMQEENITNCLLEFSGISDCEKEEFIKAIRYSYFPMKEVYLELDLSTYQEKHTISKLIGAPPGYVGSQESGILVEKLKNFPRLFVVIRNAKAAHPDIIAFLKKVIQGSMVTDIWGNGYRMRNAVIIADECTEHGTKTGQSEFGEIAFGNVTFKPLTLDELEQATKVYMKRLACNLKKQNIVMHYDSSVMDWVRRSILKERKEEVVKRDISRNIIETIAELMADNSSKSKNVELYFENDKLEYRQGGKDYE</sequence>
<gene>
    <name evidence="5" type="ORF">SAMN04487772_10377</name>
</gene>
<dbReference type="OrthoDB" id="9803641at2"/>
<dbReference type="InterPro" id="IPR003593">
    <property type="entry name" value="AAA+_ATPase"/>
</dbReference>
<dbReference type="InterPro" id="IPR003959">
    <property type="entry name" value="ATPase_AAA_core"/>
</dbReference>
<feature type="domain" description="AAA+ ATPase" evidence="4">
    <location>
        <begin position="182"/>
        <end position="326"/>
    </location>
</feature>
<keyword evidence="1" id="KW-0677">Repeat</keyword>
<name>A0A1H9Z9J8_9FIRM</name>
<dbReference type="CDD" id="cd00009">
    <property type="entry name" value="AAA"/>
    <property type="match status" value="1"/>
</dbReference>
<proteinExistence type="predicted"/>
<keyword evidence="2" id="KW-0547">Nucleotide-binding</keyword>
<dbReference type="GO" id="GO:0034605">
    <property type="term" value="P:cellular response to heat"/>
    <property type="evidence" value="ECO:0007669"/>
    <property type="project" value="TreeGrafter"/>
</dbReference>
<keyword evidence="5" id="KW-0645">Protease</keyword>
<evidence type="ECO:0000259" key="4">
    <source>
        <dbReference type="SMART" id="SM00382"/>
    </source>
</evidence>
<dbReference type="Gene3D" id="3.40.50.300">
    <property type="entry name" value="P-loop containing nucleotide triphosphate hydrolases"/>
    <property type="match status" value="2"/>
</dbReference>
<dbReference type="GO" id="GO:0005737">
    <property type="term" value="C:cytoplasm"/>
    <property type="evidence" value="ECO:0007669"/>
    <property type="project" value="TreeGrafter"/>
</dbReference>
<dbReference type="GO" id="GO:0008233">
    <property type="term" value="F:peptidase activity"/>
    <property type="evidence" value="ECO:0007669"/>
    <property type="project" value="UniProtKB-KW"/>
</dbReference>
<dbReference type="SUPFAM" id="SSF52540">
    <property type="entry name" value="P-loop containing nucleoside triphosphate hydrolases"/>
    <property type="match status" value="2"/>
</dbReference>
<dbReference type="GO" id="GO:0016887">
    <property type="term" value="F:ATP hydrolysis activity"/>
    <property type="evidence" value="ECO:0007669"/>
    <property type="project" value="InterPro"/>
</dbReference>
<evidence type="ECO:0000256" key="1">
    <source>
        <dbReference type="ARBA" id="ARBA00022737"/>
    </source>
</evidence>
<dbReference type="PRINTS" id="PR00300">
    <property type="entry name" value="CLPPROTEASEA"/>
</dbReference>
<dbReference type="STRING" id="29364.SAMN04487772_10377"/>
<dbReference type="Pfam" id="PF00004">
    <property type="entry name" value="AAA"/>
    <property type="match status" value="1"/>
</dbReference>
<dbReference type="SMART" id="SM00382">
    <property type="entry name" value="AAA"/>
    <property type="match status" value="1"/>
</dbReference>
<protein>
    <submittedName>
        <fullName evidence="5">ATP-dependent Clp protease ATP-binding subunit ClpA</fullName>
    </submittedName>
</protein>
<dbReference type="Proteomes" id="UP000199800">
    <property type="component" value="Unassembled WGS sequence"/>
</dbReference>
<evidence type="ECO:0000256" key="2">
    <source>
        <dbReference type="ARBA" id="ARBA00022741"/>
    </source>
</evidence>
<dbReference type="Pfam" id="PF07724">
    <property type="entry name" value="AAA_2"/>
    <property type="match status" value="1"/>
</dbReference>
<organism evidence="5 6">
    <name type="scientific">[Clostridium] polysaccharolyticum</name>
    <dbReference type="NCBI Taxonomy" id="29364"/>
    <lineage>
        <taxon>Bacteria</taxon>
        <taxon>Bacillati</taxon>
        <taxon>Bacillota</taxon>
        <taxon>Clostridia</taxon>
        <taxon>Lachnospirales</taxon>
        <taxon>Lachnospiraceae</taxon>
    </lineage>
</organism>